<proteinExistence type="predicted"/>
<feature type="transmembrane region" description="Helical" evidence="1">
    <location>
        <begin position="39"/>
        <end position="58"/>
    </location>
</feature>
<keyword evidence="1" id="KW-0472">Membrane</keyword>
<name>A0A834J700_VESGE</name>
<dbReference type="UniPathway" id="UPA00705"/>
<dbReference type="InterPro" id="IPR003205">
    <property type="entry name" value="Cyt_c_oxidase_su8"/>
</dbReference>
<evidence type="ECO:0000313" key="3">
    <source>
        <dbReference type="Proteomes" id="UP000617340"/>
    </source>
</evidence>
<keyword evidence="1" id="KW-0812">Transmembrane</keyword>
<dbReference type="GO" id="GO:0006123">
    <property type="term" value="P:mitochondrial electron transport, cytochrome c to oxygen"/>
    <property type="evidence" value="ECO:0007669"/>
    <property type="project" value="InterPro"/>
</dbReference>
<dbReference type="GO" id="GO:0005739">
    <property type="term" value="C:mitochondrion"/>
    <property type="evidence" value="ECO:0007669"/>
    <property type="project" value="GOC"/>
</dbReference>
<dbReference type="Proteomes" id="UP000617340">
    <property type="component" value="Unassembled WGS sequence"/>
</dbReference>
<reference evidence="2" key="1">
    <citation type="journal article" date="2020" name="G3 (Bethesda)">
        <title>High-Quality Assemblies for Three Invasive Social Wasps from the &lt;i&gt;Vespula&lt;/i&gt; Genus.</title>
        <authorList>
            <person name="Harrop T.W.R."/>
            <person name="Guhlin J."/>
            <person name="McLaughlin G.M."/>
            <person name="Permina E."/>
            <person name="Stockwell P."/>
            <person name="Gilligan J."/>
            <person name="Le Lec M.F."/>
            <person name="Gruber M.A.M."/>
            <person name="Quinn O."/>
            <person name="Lovegrove M."/>
            <person name="Duncan E.J."/>
            <person name="Remnant E.J."/>
            <person name="Van Eeckhoven J."/>
            <person name="Graham B."/>
            <person name="Knapp R.A."/>
            <person name="Langford K.W."/>
            <person name="Kronenberg Z."/>
            <person name="Press M.O."/>
            <person name="Eacker S.M."/>
            <person name="Wilson-Rankin E.E."/>
            <person name="Purcell J."/>
            <person name="Lester P.J."/>
            <person name="Dearden P.K."/>
        </authorList>
    </citation>
    <scope>NUCLEOTIDE SEQUENCE</scope>
    <source>
        <strain evidence="2">Linc-1</strain>
    </source>
</reference>
<accession>A0A834J700</accession>
<comment type="caution">
    <text evidence="2">The sequence shown here is derived from an EMBL/GenBank/DDBJ whole genome shotgun (WGS) entry which is preliminary data.</text>
</comment>
<sequence length="66" mass="7219">MFALQKTVGSARLAKQIVQQRRTVVDLPPSVKVSFIEKLLGGVAITVSILGIPTYVSCNIKNYKKT</sequence>
<organism evidence="2 3">
    <name type="scientific">Vespula germanica</name>
    <name type="common">German yellow jacket</name>
    <name type="synonym">Paravespula germanica</name>
    <dbReference type="NCBI Taxonomy" id="30212"/>
    <lineage>
        <taxon>Eukaryota</taxon>
        <taxon>Metazoa</taxon>
        <taxon>Ecdysozoa</taxon>
        <taxon>Arthropoda</taxon>
        <taxon>Hexapoda</taxon>
        <taxon>Insecta</taxon>
        <taxon>Pterygota</taxon>
        <taxon>Neoptera</taxon>
        <taxon>Endopterygota</taxon>
        <taxon>Hymenoptera</taxon>
        <taxon>Apocrita</taxon>
        <taxon>Aculeata</taxon>
        <taxon>Vespoidea</taxon>
        <taxon>Vespidae</taxon>
        <taxon>Vespinae</taxon>
        <taxon>Vespula</taxon>
    </lineage>
</organism>
<dbReference type="Pfam" id="PF02285">
    <property type="entry name" value="COX8"/>
    <property type="match status" value="1"/>
</dbReference>
<protein>
    <submittedName>
        <fullName evidence="2">Uncharacterized protein</fullName>
    </submittedName>
</protein>
<gene>
    <name evidence="2" type="ORF">HZH68_015546</name>
</gene>
<keyword evidence="3" id="KW-1185">Reference proteome</keyword>
<keyword evidence="1" id="KW-1133">Transmembrane helix</keyword>
<evidence type="ECO:0000313" key="2">
    <source>
        <dbReference type="EMBL" id="KAF7382627.1"/>
    </source>
</evidence>
<evidence type="ECO:0000256" key="1">
    <source>
        <dbReference type="SAM" id="Phobius"/>
    </source>
</evidence>
<dbReference type="AlphaFoldDB" id="A0A834J700"/>
<dbReference type="EMBL" id="JACSDZ010000020">
    <property type="protein sequence ID" value="KAF7382627.1"/>
    <property type="molecule type" value="Genomic_DNA"/>
</dbReference>